<comment type="similarity">
    <text evidence="1">Belongs to the short-chain dehydrogenases/reductases (SDR) family.</text>
</comment>
<dbReference type="InterPro" id="IPR036291">
    <property type="entry name" value="NAD(P)-bd_dom_sf"/>
</dbReference>
<dbReference type="InterPro" id="IPR002347">
    <property type="entry name" value="SDR_fam"/>
</dbReference>
<dbReference type="PANTHER" id="PTHR43639">
    <property type="entry name" value="OXIDOREDUCTASE, SHORT-CHAIN DEHYDROGENASE/REDUCTASE FAMILY (AFU_ORTHOLOGUE AFUA_5G02870)"/>
    <property type="match status" value="1"/>
</dbReference>
<sequence>MATSSTDRKVLVVTGASRGLGDGFVQAYRARGWRVVGNSRSIRQSGDPDYVTVPGDIGEPAIARTLIETAVRCFGRVDTLINNAGIWRPGAITTISEELYRRVMATNLDSVFFTTQAAVEVMQEQGTGGHIVQVSTSLVEHALQGVPAVLASLSKGACVAATRGLAMELAADKIRVNAVSLGIIRTPLHDPGSLEGKKSFAPLNRYGEVSDVVRAVLYLEDSDFVTGEISYIDGGRTAGH</sequence>
<accession>A0A6M5YK39</accession>
<dbReference type="Proteomes" id="UP000503447">
    <property type="component" value="Chromosome"/>
</dbReference>
<evidence type="ECO:0000256" key="1">
    <source>
        <dbReference type="ARBA" id="ARBA00006484"/>
    </source>
</evidence>
<organism evidence="3 4">
    <name type="scientific">Frigoriglobus tundricola</name>
    <dbReference type="NCBI Taxonomy" id="2774151"/>
    <lineage>
        <taxon>Bacteria</taxon>
        <taxon>Pseudomonadati</taxon>
        <taxon>Planctomycetota</taxon>
        <taxon>Planctomycetia</taxon>
        <taxon>Gemmatales</taxon>
        <taxon>Gemmataceae</taxon>
        <taxon>Frigoriglobus</taxon>
    </lineage>
</organism>
<dbReference type="CDD" id="cd05233">
    <property type="entry name" value="SDR_c"/>
    <property type="match status" value="1"/>
</dbReference>
<protein>
    <submittedName>
        <fullName evidence="3">3-oxoacyl-[acyl-carrier protein] reductase</fullName>
        <ecNumber evidence="3">1.1.1.100</ecNumber>
    </submittedName>
</protein>
<evidence type="ECO:0000256" key="2">
    <source>
        <dbReference type="ARBA" id="ARBA00023002"/>
    </source>
</evidence>
<dbReference type="EC" id="1.1.1.100" evidence="3"/>
<evidence type="ECO:0000313" key="4">
    <source>
        <dbReference type="Proteomes" id="UP000503447"/>
    </source>
</evidence>
<dbReference type="RefSeq" id="WP_171470040.1">
    <property type="nucleotide sequence ID" value="NZ_CP053452.2"/>
</dbReference>
<dbReference type="KEGG" id="ftj:FTUN_1459"/>
<name>A0A6M5YK39_9BACT</name>
<dbReference type="PRINTS" id="PR00080">
    <property type="entry name" value="SDRFAMILY"/>
</dbReference>
<evidence type="ECO:0000313" key="3">
    <source>
        <dbReference type="EMBL" id="QJW93944.1"/>
    </source>
</evidence>
<dbReference type="PRINTS" id="PR00081">
    <property type="entry name" value="GDHRDH"/>
</dbReference>
<dbReference type="SUPFAM" id="SSF51735">
    <property type="entry name" value="NAD(P)-binding Rossmann-fold domains"/>
    <property type="match status" value="1"/>
</dbReference>
<keyword evidence="4" id="KW-1185">Reference proteome</keyword>
<dbReference type="AlphaFoldDB" id="A0A6M5YK39"/>
<dbReference type="EMBL" id="CP053452">
    <property type="protein sequence ID" value="QJW93944.1"/>
    <property type="molecule type" value="Genomic_DNA"/>
</dbReference>
<dbReference type="PANTHER" id="PTHR43639:SF1">
    <property type="entry name" value="SHORT-CHAIN DEHYDROGENASE_REDUCTASE FAMILY PROTEIN"/>
    <property type="match status" value="1"/>
</dbReference>
<dbReference type="Gene3D" id="3.40.50.720">
    <property type="entry name" value="NAD(P)-binding Rossmann-like Domain"/>
    <property type="match status" value="1"/>
</dbReference>
<gene>
    <name evidence="3" type="ORF">FTUN_1459</name>
</gene>
<proteinExistence type="inferred from homology"/>
<dbReference type="Pfam" id="PF13561">
    <property type="entry name" value="adh_short_C2"/>
    <property type="match status" value="1"/>
</dbReference>
<reference evidence="4" key="1">
    <citation type="submission" date="2020-05" db="EMBL/GenBank/DDBJ databases">
        <title>Frigoriglobus tundricola gen. nov., sp. nov., a psychrotolerant cellulolytic planctomycete of the family Gemmataceae with two divergent copies of 16S rRNA gene.</title>
        <authorList>
            <person name="Kulichevskaya I.S."/>
            <person name="Ivanova A.A."/>
            <person name="Naumoff D.G."/>
            <person name="Beletsky A.V."/>
            <person name="Rijpstra W.I.C."/>
            <person name="Sinninghe Damste J.S."/>
            <person name="Mardanov A.V."/>
            <person name="Ravin N.V."/>
            <person name="Dedysh S.N."/>
        </authorList>
    </citation>
    <scope>NUCLEOTIDE SEQUENCE [LARGE SCALE GENOMIC DNA]</scope>
    <source>
        <strain evidence="4">PL17</strain>
    </source>
</reference>
<keyword evidence="2 3" id="KW-0560">Oxidoreductase</keyword>
<dbReference type="GO" id="GO:0004316">
    <property type="term" value="F:3-oxoacyl-[acyl-carrier-protein] reductase (NADPH) activity"/>
    <property type="evidence" value="ECO:0007669"/>
    <property type="project" value="UniProtKB-EC"/>
</dbReference>